<evidence type="ECO:0000256" key="1">
    <source>
        <dbReference type="SAM" id="MobiDB-lite"/>
    </source>
</evidence>
<feature type="region of interest" description="Disordered" evidence="1">
    <location>
        <begin position="1"/>
        <end position="20"/>
    </location>
</feature>
<gene>
    <name evidence="2" type="ORF">MIMGU_mgv1a025734mg</name>
</gene>
<dbReference type="PANTHER" id="PTHR37256:SF1">
    <property type="entry name" value="MYB-LIKE PROTEIN A"/>
    <property type="match status" value="1"/>
</dbReference>
<dbReference type="eggNOG" id="ENOG502QSVP">
    <property type="taxonomic scope" value="Eukaryota"/>
</dbReference>
<proteinExistence type="predicted"/>
<keyword evidence="3" id="KW-1185">Reference proteome</keyword>
<sequence length="273" mass="30332">MKAKSSASSSSSSFSSVDVEKKVDELKKYPHHLSASYIRSLVKQLTSSATTTTKQDPSEENGFLSRHQDPTRIISSTNSDEQPENPPPQKRRPRRRRRTQTSKPYQEKMLNMAEARREIVTALKLHRKAREIQPARPEFHPPGQPESGFYSWPVSCSGFALPGRALGLNLNLQDFDKTAVFQYSGANPPSTDHEPPSTFASAATPAAAEVVGFVPPALDFVESPFDEVMEFPGWMSADESVNDFLPDAYFQDRALPCMKIEEIGGIDDGDWLA</sequence>
<dbReference type="OMA" id="WLNANDC"/>
<reference evidence="2 3" key="1">
    <citation type="journal article" date="2013" name="Proc. Natl. Acad. Sci. U.S.A.">
        <title>Fine-scale variation in meiotic recombination in Mimulus inferred from population shotgun sequencing.</title>
        <authorList>
            <person name="Hellsten U."/>
            <person name="Wright K.M."/>
            <person name="Jenkins J."/>
            <person name="Shu S."/>
            <person name="Yuan Y."/>
            <person name="Wessler S.R."/>
            <person name="Schmutz J."/>
            <person name="Willis J.H."/>
            <person name="Rokhsar D.S."/>
        </authorList>
    </citation>
    <scope>NUCLEOTIDE SEQUENCE [LARGE SCALE GENOMIC DNA]</scope>
    <source>
        <strain evidence="3">cv. DUN x IM62</strain>
    </source>
</reference>
<protein>
    <submittedName>
        <fullName evidence="2">Uncharacterized protein</fullName>
    </submittedName>
</protein>
<organism evidence="2 3">
    <name type="scientific">Erythranthe guttata</name>
    <name type="common">Yellow monkey flower</name>
    <name type="synonym">Mimulus guttatus</name>
    <dbReference type="NCBI Taxonomy" id="4155"/>
    <lineage>
        <taxon>Eukaryota</taxon>
        <taxon>Viridiplantae</taxon>
        <taxon>Streptophyta</taxon>
        <taxon>Embryophyta</taxon>
        <taxon>Tracheophyta</taxon>
        <taxon>Spermatophyta</taxon>
        <taxon>Magnoliopsida</taxon>
        <taxon>eudicotyledons</taxon>
        <taxon>Gunneridae</taxon>
        <taxon>Pentapetalae</taxon>
        <taxon>asterids</taxon>
        <taxon>lamiids</taxon>
        <taxon>Lamiales</taxon>
        <taxon>Phrymaceae</taxon>
        <taxon>Erythranthe</taxon>
    </lineage>
</organism>
<dbReference type="EMBL" id="KI631268">
    <property type="protein sequence ID" value="EYU29221.1"/>
    <property type="molecule type" value="Genomic_DNA"/>
</dbReference>
<dbReference type="KEGG" id="egt:105967008"/>
<accession>A0A022QMN9</accession>
<dbReference type="AlphaFoldDB" id="A0A022QMN9"/>
<feature type="region of interest" description="Disordered" evidence="1">
    <location>
        <begin position="45"/>
        <end position="107"/>
    </location>
</feature>
<feature type="compositionally biased region" description="Low complexity" evidence="1">
    <location>
        <begin position="1"/>
        <end position="17"/>
    </location>
</feature>
<dbReference type="PANTHER" id="PTHR37256">
    <property type="entry name" value="E1A-BINDING PROTEIN P400-LIKE"/>
    <property type="match status" value="1"/>
</dbReference>
<dbReference type="Proteomes" id="UP000030748">
    <property type="component" value="Unassembled WGS sequence"/>
</dbReference>
<dbReference type="PhylomeDB" id="A0A022QMN9"/>
<evidence type="ECO:0000313" key="3">
    <source>
        <dbReference type="Proteomes" id="UP000030748"/>
    </source>
</evidence>
<feature type="compositionally biased region" description="Polar residues" evidence="1">
    <location>
        <begin position="45"/>
        <end position="55"/>
    </location>
</feature>
<evidence type="ECO:0000313" key="2">
    <source>
        <dbReference type="EMBL" id="EYU29221.1"/>
    </source>
</evidence>
<feature type="compositionally biased region" description="Basic residues" evidence="1">
    <location>
        <begin position="89"/>
        <end position="100"/>
    </location>
</feature>
<dbReference type="OrthoDB" id="692030at2759"/>
<name>A0A022QMN9_ERYGU</name>